<dbReference type="Gene3D" id="3.90.930.1">
    <property type="match status" value="1"/>
</dbReference>
<evidence type="ECO:0000256" key="1">
    <source>
        <dbReference type="SAM" id="MobiDB-lite"/>
    </source>
</evidence>
<dbReference type="SUPFAM" id="SSF82185">
    <property type="entry name" value="Histone H3 K4-specific methyltransferase SET7/9 N-terminal domain"/>
    <property type="match status" value="1"/>
</dbReference>
<keyword evidence="3" id="KW-1185">Reference proteome</keyword>
<protein>
    <recommendedName>
        <fullName evidence="4">MORN repeat variant</fullName>
    </recommendedName>
</protein>
<evidence type="ECO:0008006" key="4">
    <source>
        <dbReference type="Google" id="ProtNLM"/>
    </source>
</evidence>
<evidence type="ECO:0000313" key="2">
    <source>
        <dbReference type="EMBL" id="GGG40372.1"/>
    </source>
</evidence>
<evidence type="ECO:0000313" key="3">
    <source>
        <dbReference type="Proteomes" id="UP000601361"/>
    </source>
</evidence>
<sequence length="144" mass="16863">MRHGPVGFWSRNRYDGGDQRHGPWREYFDQEEKQLANRGRYRHGLPVGVWRNYNPGGQLEHTERFYRHPYGLVTLAYYHPNGKLAKRGRARYRAEPTGAHFFWFGEWQRFGPDGQPLPSEWYQDGTQTAPPASQPHPGTTIKLP</sequence>
<gene>
    <name evidence="2" type="ORF">GCM10011378_15790</name>
</gene>
<reference evidence="3" key="1">
    <citation type="journal article" date="2019" name="Int. J. Syst. Evol. Microbiol.">
        <title>The Global Catalogue of Microorganisms (GCM) 10K type strain sequencing project: providing services to taxonomists for standard genome sequencing and annotation.</title>
        <authorList>
            <consortium name="The Broad Institute Genomics Platform"/>
            <consortium name="The Broad Institute Genome Sequencing Center for Infectious Disease"/>
            <person name="Wu L."/>
            <person name="Ma J."/>
        </authorList>
    </citation>
    <scope>NUCLEOTIDE SEQUENCE [LARGE SCALE GENOMIC DNA]</scope>
    <source>
        <strain evidence="3">CGMCC 1.12990</strain>
    </source>
</reference>
<proteinExistence type="predicted"/>
<comment type="caution">
    <text evidence="2">The sequence shown here is derived from an EMBL/GenBank/DDBJ whole genome shotgun (WGS) entry which is preliminary data.</text>
</comment>
<dbReference type="Proteomes" id="UP000601361">
    <property type="component" value="Unassembled WGS sequence"/>
</dbReference>
<organism evidence="2 3">
    <name type="scientific">Hymenobacter glacieicola</name>
    <dbReference type="NCBI Taxonomy" id="1562124"/>
    <lineage>
        <taxon>Bacteria</taxon>
        <taxon>Pseudomonadati</taxon>
        <taxon>Bacteroidota</taxon>
        <taxon>Cytophagia</taxon>
        <taxon>Cytophagales</taxon>
        <taxon>Hymenobacteraceae</taxon>
        <taxon>Hymenobacter</taxon>
    </lineage>
</organism>
<dbReference type="EMBL" id="BMGS01000003">
    <property type="protein sequence ID" value="GGG40372.1"/>
    <property type="molecule type" value="Genomic_DNA"/>
</dbReference>
<accession>A0ABQ1WPI5</accession>
<feature type="region of interest" description="Disordered" evidence="1">
    <location>
        <begin position="115"/>
        <end position="144"/>
    </location>
</feature>
<dbReference type="RefSeq" id="WP_188557269.1">
    <property type="nucleotide sequence ID" value="NZ_BMGS01000003.1"/>
</dbReference>
<name>A0ABQ1WPI5_9BACT</name>